<comment type="caution">
    <text evidence="10">The sequence shown here is derived from an EMBL/GenBank/DDBJ whole genome shotgun (WGS) entry which is preliminary data.</text>
</comment>
<accession>A0A840AKZ5</accession>
<feature type="transmembrane region" description="Helical" evidence="8">
    <location>
        <begin position="12"/>
        <end position="35"/>
    </location>
</feature>
<dbReference type="GO" id="GO:0016763">
    <property type="term" value="F:pentosyltransferase activity"/>
    <property type="evidence" value="ECO:0007669"/>
    <property type="project" value="TreeGrafter"/>
</dbReference>
<dbReference type="RefSeq" id="WP_343068018.1">
    <property type="nucleotide sequence ID" value="NZ_JACIDS010000003.1"/>
</dbReference>
<feature type="transmembrane region" description="Helical" evidence="8">
    <location>
        <begin position="199"/>
        <end position="217"/>
    </location>
</feature>
<keyword evidence="7 8" id="KW-0472">Membrane</keyword>
<keyword evidence="5 8" id="KW-0812">Transmembrane</keyword>
<evidence type="ECO:0000256" key="5">
    <source>
        <dbReference type="ARBA" id="ARBA00022692"/>
    </source>
</evidence>
<proteinExistence type="predicted"/>
<feature type="transmembrane region" description="Helical" evidence="8">
    <location>
        <begin position="336"/>
        <end position="354"/>
    </location>
</feature>
<dbReference type="GO" id="GO:0005886">
    <property type="term" value="C:plasma membrane"/>
    <property type="evidence" value="ECO:0007669"/>
    <property type="project" value="UniProtKB-SubCell"/>
</dbReference>
<dbReference type="PANTHER" id="PTHR33908">
    <property type="entry name" value="MANNOSYLTRANSFERASE YKCB-RELATED"/>
    <property type="match status" value="1"/>
</dbReference>
<evidence type="ECO:0000256" key="8">
    <source>
        <dbReference type="SAM" id="Phobius"/>
    </source>
</evidence>
<sequence>MSPDGASLPGRRIALALIAALAIGRLFIAGLTPLAPDEAYYALWARSLSAGYFDHPPLIAFFIRAGTLLFGETPLGVRFACALAALPASFFVWRAAAILLGDEDRAPLAALFFNVTLIGYFGMTVATPDAPLVLFSAAMVYCAARLTVRDRLGDWLLMGAATGLAFEAKYSAALLAAGFSIAVLIIPAWRRQLLTPKPWLALVALFAVFAPNILWNASHGWATFLKQGGRVAREAPFAPRFLAELIGAQIGLATPLIFALGILGLLPLAAGAYRSAAARRLLLALILVPSAYFAFHALRARVEGNWPGFLYPALAITAAAAFAPTAGRVRAFVSRAALPLALALAVIGSIYVVIGPTTAFGRKEPILRTTRGWDALAASVRAKAGAIGARYVLTFDYQLNAELSMLLTGIPVAQGNEPERYRMLAEPRPENLTGTGLVVSRGDIGPQLKKVFPTVEPLGTAEQRYGDVVVERFSLYRIEPSAAP</sequence>
<keyword evidence="2" id="KW-1003">Cell membrane</keyword>
<evidence type="ECO:0000313" key="11">
    <source>
        <dbReference type="Proteomes" id="UP000553963"/>
    </source>
</evidence>
<reference evidence="10 11" key="1">
    <citation type="submission" date="2020-08" db="EMBL/GenBank/DDBJ databases">
        <title>Genomic Encyclopedia of Type Strains, Phase IV (KMG-IV): sequencing the most valuable type-strain genomes for metagenomic binning, comparative biology and taxonomic classification.</title>
        <authorList>
            <person name="Goeker M."/>
        </authorList>
    </citation>
    <scope>NUCLEOTIDE SEQUENCE [LARGE SCALE GENOMIC DNA]</scope>
    <source>
        <strain evidence="10 11">DSM 25966</strain>
    </source>
</reference>
<feature type="transmembrane region" description="Helical" evidence="8">
    <location>
        <begin position="75"/>
        <end position="100"/>
    </location>
</feature>
<evidence type="ECO:0000313" key="10">
    <source>
        <dbReference type="EMBL" id="MBB3930989.1"/>
    </source>
</evidence>
<protein>
    <submittedName>
        <fullName evidence="10">4-amino-4-deoxy-L-arabinose transferase-like glycosyltransferase</fullName>
    </submittedName>
</protein>
<keyword evidence="3" id="KW-0328">Glycosyltransferase</keyword>
<keyword evidence="11" id="KW-1185">Reference proteome</keyword>
<evidence type="ECO:0000256" key="2">
    <source>
        <dbReference type="ARBA" id="ARBA00022475"/>
    </source>
</evidence>
<name>A0A840AKZ5_9HYPH</name>
<keyword evidence="6 8" id="KW-1133">Transmembrane helix</keyword>
<evidence type="ECO:0000256" key="1">
    <source>
        <dbReference type="ARBA" id="ARBA00004651"/>
    </source>
</evidence>
<dbReference type="InterPro" id="IPR038731">
    <property type="entry name" value="RgtA/B/C-like"/>
</dbReference>
<keyword evidence="4 10" id="KW-0808">Transferase</keyword>
<evidence type="ECO:0000256" key="6">
    <source>
        <dbReference type="ARBA" id="ARBA00022989"/>
    </source>
</evidence>
<evidence type="ECO:0000256" key="7">
    <source>
        <dbReference type="ARBA" id="ARBA00023136"/>
    </source>
</evidence>
<evidence type="ECO:0000259" key="9">
    <source>
        <dbReference type="Pfam" id="PF13231"/>
    </source>
</evidence>
<evidence type="ECO:0000256" key="3">
    <source>
        <dbReference type="ARBA" id="ARBA00022676"/>
    </source>
</evidence>
<feature type="transmembrane region" description="Helical" evidence="8">
    <location>
        <begin position="246"/>
        <end position="269"/>
    </location>
</feature>
<dbReference type="Pfam" id="PF13231">
    <property type="entry name" value="PMT_2"/>
    <property type="match status" value="1"/>
</dbReference>
<feature type="transmembrane region" description="Helical" evidence="8">
    <location>
        <begin position="310"/>
        <end position="329"/>
    </location>
</feature>
<dbReference type="Proteomes" id="UP000553963">
    <property type="component" value="Unassembled WGS sequence"/>
</dbReference>
<feature type="domain" description="Glycosyltransferase RgtA/B/C/D-like" evidence="9">
    <location>
        <begin position="54"/>
        <end position="215"/>
    </location>
</feature>
<feature type="transmembrane region" description="Helical" evidence="8">
    <location>
        <begin position="168"/>
        <end position="187"/>
    </location>
</feature>
<feature type="transmembrane region" description="Helical" evidence="8">
    <location>
        <begin position="281"/>
        <end position="298"/>
    </location>
</feature>
<evidence type="ECO:0000256" key="4">
    <source>
        <dbReference type="ARBA" id="ARBA00022679"/>
    </source>
</evidence>
<dbReference type="EMBL" id="JACIDS010000003">
    <property type="protein sequence ID" value="MBB3930989.1"/>
    <property type="molecule type" value="Genomic_DNA"/>
</dbReference>
<dbReference type="AlphaFoldDB" id="A0A840AKZ5"/>
<dbReference type="PANTHER" id="PTHR33908:SF11">
    <property type="entry name" value="MEMBRANE PROTEIN"/>
    <property type="match status" value="1"/>
</dbReference>
<organism evidence="10 11">
    <name type="scientific">Kaistia hirudinis</name>
    <dbReference type="NCBI Taxonomy" id="1293440"/>
    <lineage>
        <taxon>Bacteria</taxon>
        <taxon>Pseudomonadati</taxon>
        <taxon>Pseudomonadota</taxon>
        <taxon>Alphaproteobacteria</taxon>
        <taxon>Hyphomicrobiales</taxon>
        <taxon>Kaistiaceae</taxon>
        <taxon>Kaistia</taxon>
    </lineage>
</organism>
<dbReference type="GO" id="GO:0009103">
    <property type="term" value="P:lipopolysaccharide biosynthetic process"/>
    <property type="evidence" value="ECO:0007669"/>
    <property type="project" value="UniProtKB-ARBA"/>
</dbReference>
<feature type="transmembrane region" description="Helical" evidence="8">
    <location>
        <begin position="106"/>
        <end position="123"/>
    </location>
</feature>
<comment type="subcellular location">
    <subcellularLocation>
        <location evidence="1">Cell membrane</location>
        <topology evidence="1">Multi-pass membrane protein</topology>
    </subcellularLocation>
</comment>
<dbReference type="InterPro" id="IPR050297">
    <property type="entry name" value="LipidA_mod_glycosyltrf_83"/>
</dbReference>
<gene>
    <name evidence="10" type="ORF">GGR25_002039</name>
</gene>